<dbReference type="SMART" id="SM00338">
    <property type="entry name" value="BRLZ"/>
    <property type="match status" value="1"/>
</dbReference>
<dbReference type="InterPro" id="IPR004827">
    <property type="entry name" value="bZIP"/>
</dbReference>
<keyword evidence="3" id="KW-1017">Isopeptide bond</keyword>
<keyword evidence="5 11" id="KW-0805">Transcription regulation</keyword>
<evidence type="ECO:0000256" key="3">
    <source>
        <dbReference type="ARBA" id="ARBA00022499"/>
    </source>
</evidence>
<sequence length="325" mass="34515">MSAAALDSLDSLSCYRSWSLEPANFYEAKVGEGGGLSPSCKGMSAVAAEESGGMPSGPGSGSRDLAELSAAASAMYEDESAIDFSSYIDSMAAVPNLELCNDELFADLFNNNHKGGERGGGGGAYGDYLPAPPQQQLQQQQHSHQAPSGGSALASLLHASVPPGPLRGAVKQEPEWGDEVSGPASLLPSQIATCAQTIVNLSGQPTPPTSPEPPGSASPSSYSSRSSASSSSGGKERAGKKCVDRFSPEYRQRRERNNIAVRKSRDKAKRRNQEMQQKLVELSAENERLHKKIEQLTRDLSSLRHFFKQLPNASFLQAPSATDCR</sequence>
<protein>
    <recommendedName>
        <fullName evidence="11">CCAAT/enhancer-binding protein</fullName>
    </recommendedName>
</protein>
<evidence type="ECO:0000256" key="12">
    <source>
        <dbReference type="SAM" id="MobiDB-lite"/>
    </source>
</evidence>
<keyword evidence="8 11" id="KW-0804">Transcription</keyword>
<gene>
    <name evidence="15" type="primary">CEBPD</name>
</gene>
<feature type="region of interest" description="Disordered" evidence="12">
    <location>
        <begin position="117"/>
        <end position="185"/>
    </location>
</feature>
<dbReference type="Gene3D" id="1.20.5.170">
    <property type="match status" value="1"/>
</dbReference>
<keyword evidence="4" id="KW-0832">Ubl conjugation</keyword>
<dbReference type="InterPro" id="IPR016468">
    <property type="entry name" value="C/EBP_chordates"/>
</dbReference>
<evidence type="ECO:0000259" key="13">
    <source>
        <dbReference type="PROSITE" id="PS50217"/>
    </source>
</evidence>
<evidence type="ECO:0000256" key="1">
    <source>
        <dbReference type="ARBA" id="ARBA00004123"/>
    </source>
</evidence>
<dbReference type="PANTHER" id="PTHR23334:SF3">
    <property type="entry name" value="CCAAT_ENHANCER-BINDING PROTEIN DELTA"/>
    <property type="match status" value="1"/>
</dbReference>
<accession>A0ABM1L4P7</accession>
<evidence type="ECO:0000256" key="4">
    <source>
        <dbReference type="ARBA" id="ARBA00022843"/>
    </source>
</evidence>
<dbReference type="PIRSF" id="PIRSF005879">
    <property type="entry name" value="CCAAT/enhancer-binding"/>
    <property type="match status" value="1"/>
</dbReference>
<keyword evidence="7 11" id="KW-0010">Activator</keyword>
<comment type="subcellular location">
    <subcellularLocation>
        <location evidence="1 11">Nucleus</location>
    </subcellularLocation>
</comment>
<dbReference type="Proteomes" id="UP000694871">
    <property type="component" value="Unplaced"/>
</dbReference>
<organism evidence="14 15">
    <name type="scientific">Gekko japonicus</name>
    <name type="common">Schlegel's Japanese gecko</name>
    <dbReference type="NCBI Taxonomy" id="146911"/>
    <lineage>
        <taxon>Eukaryota</taxon>
        <taxon>Metazoa</taxon>
        <taxon>Chordata</taxon>
        <taxon>Craniata</taxon>
        <taxon>Vertebrata</taxon>
        <taxon>Euteleostomi</taxon>
        <taxon>Lepidosauria</taxon>
        <taxon>Squamata</taxon>
        <taxon>Bifurcata</taxon>
        <taxon>Gekkota</taxon>
        <taxon>Gekkonidae</taxon>
        <taxon>Gekkoninae</taxon>
        <taxon>Gekko</taxon>
    </lineage>
</organism>
<dbReference type="CDD" id="cd14714">
    <property type="entry name" value="bZIP_CEBPD"/>
    <property type="match status" value="1"/>
</dbReference>
<dbReference type="PANTHER" id="PTHR23334">
    <property type="entry name" value="CCAAT/ENHANCER BINDING PROTEIN"/>
    <property type="match status" value="1"/>
</dbReference>
<dbReference type="InterPro" id="IPR031106">
    <property type="entry name" value="C/EBP"/>
</dbReference>
<comment type="function">
    <text evidence="10">Transcription activator that recognizes two different DNA motifs: the CCAAT homology common to many promoters and the enhanced core homology common to many enhancers. Important transcription factor regulating the expression of genes involved in immune and inflammatory responses. Transcriptional activator that enhances IL6 transcription alone and as heterodimer with CEBPB.</text>
</comment>
<feature type="compositionally biased region" description="Pro residues" evidence="12">
    <location>
        <begin position="205"/>
        <end position="216"/>
    </location>
</feature>
<comment type="similarity">
    <text evidence="2 11">Belongs to the bZIP family. C/EBP subfamily.</text>
</comment>
<feature type="compositionally biased region" description="Low complexity" evidence="12">
    <location>
        <begin position="217"/>
        <end position="233"/>
    </location>
</feature>
<evidence type="ECO:0000256" key="8">
    <source>
        <dbReference type="ARBA" id="ARBA00023163"/>
    </source>
</evidence>
<dbReference type="Pfam" id="PF07716">
    <property type="entry name" value="bZIP_2"/>
    <property type="match status" value="1"/>
</dbReference>
<evidence type="ECO:0000256" key="11">
    <source>
        <dbReference type="PIRNR" id="PIRNR005879"/>
    </source>
</evidence>
<dbReference type="InterPro" id="IPR046347">
    <property type="entry name" value="bZIP_sf"/>
</dbReference>
<evidence type="ECO:0000256" key="9">
    <source>
        <dbReference type="ARBA" id="ARBA00023242"/>
    </source>
</evidence>
<evidence type="ECO:0000256" key="6">
    <source>
        <dbReference type="ARBA" id="ARBA00023125"/>
    </source>
</evidence>
<keyword evidence="9 11" id="KW-0539">Nucleus</keyword>
<feature type="compositionally biased region" description="Basic and acidic residues" evidence="12">
    <location>
        <begin position="234"/>
        <end position="257"/>
    </location>
</feature>
<evidence type="ECO:0000256" key="7">
    <source>
        <dbReference type="ARBA" id="ARBA00023159"/>
    </source>
</evidence>
<feature type="compositionally biased region" description="Low complexity" evidence="12">
    <location>
        <begin position="134"/>
        <end position="148"/>
    </location>
</feature>
<feature type="region of interest" description="Disordered" evidence="12">
    <location>
        <begin position="200"/>
        <end position="275"/>
    </location>
</feature>
<name>A0ABM1L4P7_GEKJA</name>
<evidence type="ECO:0000256" key="10">
    <source>
        <dbReference type="ARBA" id="ARBA00045466"/>
    </source>
</evidence>
<keyword evidence="14" id="KW-1185">Reference proteome</keyword>
<dbReference type="SUPFAM" id="SSF57959">
    <property type="entry name" value="Leucine zipper domain"/>
    <property type="match status" value="1"/>
</dbReference>
<reference evidence="15" key="1">
    <citation type="submission" date="2025-08" db="UniProtKB">
        <authorList>
            <consortium name="RefSeq"/>
        </authorList>
    </citation>
    <scope>IDENTIFICATION</scope>
</reference>
<feature type="domain" description="BZIP" evidence="13">
    <location>
        <begin position="247"/>
        <end position="310"/>
    </location>
</feature>
<dbReference type="PROSITE" id="PS50217">
    <property type="entry name" value="BZIP"/>
    <property type="match status" value="1"/>
</dbReference>
<evidence type="ECO:0000313" key="14">
    <source>
        <dbReference type="Proteomes" id="UP000694871"/>
    </source>
</evidence>
<keyword evidence="6 11" id="KW-0238">DNA-binding</keyword>
<dbReference type="RefSeq" id="XP_015280934.1">
    <property type="nucleotide sequence ID" value="XM_015425448.1"/>
</dbReference>
<proteinExistence type="inferred from homology"/>
<evidence type="ECO:0000313" key="15">
    <source>
        <dbReference type="RefSeq" id="XP_015280934.1"/>
    </source>
</evidence>
<dbReference type="GeneID" id="107122363"/>
<evidence type="ECO:0000256" key="5">
    <source>
        <dbReference type="ARBA" id="ARBA00023015"/>
    </source>
</evidence>
<evidence type="ECO:0000256" key="2">
    <source>
        <dbReference type="ARBA" id="ARBA00006951"/>
    </source>
</evidence>